<evidence type="ECO:0000256" key="6">
    <source>
        <dbReference type="ARBA" id="ARBA00023136"/>
    </source>
</evidence>
<keyword evidence="3" id="KW-1003">Cell membrane</keyword>
<keyword evidence="5 7" id="KW-1133">Transmembrane helix</keyword>
<keyword evidence="2" id="KW-0813">Transport</keyword>
<evidence type="ECO:0000256" key="5">
    <source>
        <dbReference type="ARBA" id="ARBA00022989"/>
    </source>
</evidence>
<comment type="subcellular location">
    <subcellularLocation>
        <location evidence="1">Cell membrane</location>
        <topology evidence="1">Multi-pass membrane protein</topology>
    </subcellularLocation>
</comment>
<evidence type="ECO:0000259" key="9">
    <source>
        <dbReference type="Pfam" id="PF19300"/>
    </source>
</evidence>
<name>A0A6J6BBD1_9ZZZZ</name>
<dbReference type="Pfam" id="PF19300">
    <property type="entry name" value="BPD_transp_1_N"/>
    <property type="match status" value="1"/>
</dbReference>
<dbReference type="SUPFAM" id="SSF161098">
    <property type="entry name" value="MetI-like"/>
    <property type="match status" value="1"/>
</dbReference>
<proteinExistence type="predicted"/>
<feature type="transmembrane region" description="Helical" evidence="7">
    <location>
        <begin position="9"/>
        <end position="30"/>
    </location>
</feature>
<keyword evidence="4 7" id="KW-0812">Transmembrane</keyword>
<dbReference type="PANTHER" id="PTHR43163">
    <property type="entry name" value="DIPEPTIDE TRANSPORT SYSTEM PERMEASE PROTEIN DPPB-RELATED"/>
    <property type="match status" value="1"/>
</dbReference>
<evidence type="ECO:0000256" key="3">
    <source>
        <dbReference type="ARBA" id="ARBA00022475"/>
    </source>
</evidence>
<dbReference type="GO" id="GO:0055085">
    <property type="term" value="P:transmembrane transport"/>
    <property type="evidence" value="ECO:0007669"/>
    <property type="project" value="InterPro"/>
</dbReference>
<reference evidence="10" key="1">
    <citation type="submission" date="2020-05" db="EMBL/GenBank/DDBJ databases">
        <authorList>
            <person name="Chiriac C."/>
            <person name="Salcher M."/>
            <person name="Ghai R."/>
            <person name="Kavagutti S V."/>
        </authorList>
    </citation>
    <scope>NUCLEOTIDE SEQUENCE</scope>
</reference>
<dbReference type="InterPro" id="IPR045621">
    <property type="entry name" value="BPD_transp_1_N"/>
</dbReference>
<feature type="transmembrane region" description="Helical" evidence="7">
    <location>
        <begin position="101"/>
        <end position="122"/>
    </location>
</feature>
<evidence type="ECO:0000256" key="4">
    <source>
        <dbReference type="ARBA" id="ARBA00022692"/>
    </source>
</evidence>
<dbReference type="InterPro" id="IPR035906">
    <property type="entry name" value="MetI-like_sf"/>
</dbReference>
<feature type="domain" description="ABC transmembrane type-1" evidence="8">
    <location>
        <begin position="113"/>
        <end position="310"/>
    </location>
</feature>
<dbReference type="AlphaFoldDB" id="A0A6J6BBD1"/>
<dbReference type="EMBL" id="CAEZSR010000001">
    <property type="protein sequence ID" value="CAB4536186.1"/>
    <property type="molecule type" value="Genomic_DNA"/>
</dbReference>
<feature type="transmembrane region" description="Helical" evidence="7">
    <location>
        <begin position="234"/>
        <end position="259"/>
    </location>
</feature>
<sequence>MARYVLRRVGLALITLFILSVVVFVVASVLPGSVGRAILGPFADQQSVDQLNKDLGQDGSLISRYLRWAGNALTGDFGDSFKYRRPVMDFVPTALWASVKLALMTIVIVVPLGILGGVVAALRQGKAADRFLTIAGLSLAVTPEFVVGIVLILVFAVNLGWLPAGGSAKGSLWEQFQVLLLPSLTLTAILFGYLSRMARAGTIEALNADYTRTATLKGLKRRTVLRRHVLRNSLLPTIAVIASQMAYLLGGLLVTETLFNYRGLGLLIFEAAGDRDIPMLMGAVFIVGALAMLMTLLADVLIAWLNPRVRLGSKA</sequence>
<evidence type="ECO:0000259" key="8">
    <source>
        <dbReference type="Pfam" id="PF00528"/>
    </source>
</evidence>
<organism evidence="10">
    <name type="scientific">freshwater metagenome</name>
    <dbReference type="NCBI Taxonomy" id="449393"/>
    <lineage>
        <taxon>unclassified sequences</taxon>
        <taxon>metagenomes</taxon>
        <taxon>ecological metagenomes</taxon>
    </lineage>
</organism>
<feature type="transmembrane region" description="Helical" evidence="7">
    <location>
        <begin position="176"/>
        <end position="194"/>
    </location>
</feature>
<dbReference type="GO" id="GO:0005886">
    <property type="term" value="C:plasma membrane"/>
    <property type="evidence" value="ECO:0007669"/>
    <property type="project" value="UniProtKB-SubCell"/>
</dbReference>
<accession>A0A6J6BBD1</accession>
<evidence type="ECO:0000256" key="7">
    <source>
        <dbReference type="SAM" id="Phobius"/>
    </source>
</evidence>
<evidence type="ECO:0000256" key="2">
    <source>
        <dbReference type="ARBA" id="ARBA00022448"/>
    </source>
</evidence>
<feature type="transmembrane region" description="Helical" evidence="7">
    <location>
        <begin position="279"/>
        <end position="305"/>
    </location>
</feature>
<dbReference type="PANTHER" id="PTHR43163:SF6">
    <property type="entry name" value="DIPEPTIDE TRANSPORT SYSTEM PERMEASE PROTEIN DPPB-RELATED"/>
    <property type="match status" value="1"/>
</dbReference>
<feature type="domain" description="ABC transporter type 1 GsiC-like N-terminal" evidence="9">
    <location>
        <begin position="1"/>
        <end position="75"/>
    </location>
</feature>
<evidence type="ECO:0000313" key="10">
    <source>
        <dbReference type="EMBL" id="CAB4536186.1"/>
    </source>
</evidence>
<keyword evidence="6 7" id="KW-0472">Membrane</keyword>
<dbReference type="Pfam" id="PF00528">
    <property type="entry name" value="BPD_transp_1"/>
    <property type="match status" value="1"/>
</dbReference>
<protein>
    <submittedName>
        <fullName evidence="10">Unannotated protein</fullName>
    </submittedName>
</protein>
<gene>
    <name evidence="10" type="ORF">UFOPK1493_00003</name>
</gene>
<evidence type="ECO:0000256" key="1">
    <source>
        <dbReference type="ARBA" id="ARBA00004651"/>
    </source>
</evidence>
<feature type="transmembrane region" description="Helical" evidence="7">
    <location>
        <begin position="134"/>
        <end position="156"/>
    </location>
</feature>
<dbReference type="Gene3D" id="1.10.3720.10">
    <property type="entry name" value="MetI-like"/>
    <property type="match status" value="1"/>
</dbReference>
<dbReference type="InterPro" id="IPR000515">
    <property type="entry name" value="MetI-like"/>
</dbReference>